<dbReference type="EMBL" id="CP013389">
    <property type="protein sequence ID" value="AOJ09919.1"/>
    <property type="molecule type" value="Genomic_DNA"/>
</dbReference>
<evidence type="ECO:0000313" key="1">
    <source>
        <dbReference type="EMBL" id="AOJ09919.1"/>
    </source>
</evidence>
<organism evidence="1 2">
    <name type="scientific">Burkholderia mayonis</name>
    <dbReference type="NCBI Taxonomy" id="1385591"/>
    <lineage>
        <taxon>Bacteria</taxon>
        <taxon>Pseudomonadati</taxon>
        <taxon>Pseudomonadota</taxon>
        <taxon>Betaproteobacteria</taxon>
        <taxon>Burkholderiales</taxon>
        <taxon>Burkholderiaceae</taxon>
        <taxon>Burkholderia</taxon>
        <taxon>pseudomallei group</taxon>
    </lineage>
</organism>
<dbReference type="Proteomes" id="UP000067711">
    <property type="component" value="Chromosome 1"/>
</dbReference>
<dbReference type="Gene3D" id="3.40.50.720">
    <property type="entry name" value="NAD(P)-binding Rossmann-like Domain"/>
    <property type="match status" value="1"/>
</dbReference>
<sequence length="102" mass="12059">MTLKDFFGRLERYFGFEFELLPFREWFDLWKSDSGTPLYPVLSLFRDRMLDDACLVELYQHTYLWAHDNASAFLAGSGIRLPEFDEPELRRYLEHSIGIASA</sequence>
<dbReference type="RefSeq" id="WP_066494757.1">
    <property type="nucleotide sequence ID" value="NZ_CP013389.1"/>
</dbReference>
<proteinExistence type="predicted"/>
<accession>A0A1B4G1X1</accession>
<protein>
    <submittedName>
        <fullName evidence="1">Uncharacterized protein</fullName>
    </submittedName>
</protein>
<gene>
    <name evidence="1" type="ORF">WS71_21865</name>
</gene>
<name>A0A1B4G1X1_9BURK</name>
<evidence type="ECO:0000313" key="2">
    <source>
        <dbReference type="Proteomes" id="UP000067711"/>
    </source>
</evidence>
<dbReference type="AlphaFoldDB" id="A0A1B4G1X1"/>
<reference evidence="1 2" key="1">
    <citation type="submission" date="2015-12" db="EMBL/GenBank/DDBJ databases">
        <title>Diversity of Burkholderia near neighbor genomes.</title>
        <authorList>
            <person name="Sahl J."/>
            <person name="Wagner D."/>
            <person name="Keim P."/>
        </authorList>
    </citation>
    <scope>NUCLEOTIDE SEQUENCE [LARGE SCALE GENOMIC DNA]</scope>
    <source>
        <strain evidence="1 2">BDU8</strain>
    </source>
</reference>